<reference evidence="1" key="1">
    <citation type="submission" date="2018-06" db="EMBL/GenBank/DDBJ databases">
        <authorList>
            <person name="Zhirakovskaya E."/>
        </authorList>
    </citation>
    <scope>NUCLEOTIDE SEQUENCE</scope>
</reference>
<protein>
    <recommendedName>
        <fullName evidence="2">Phosphate/phosphite/phosphonate ABC transporter substrate-binding protein</fullName>
    </recommendedName>
</protein>
<proteinExistence type="predicted"/>
<name>A0A3B0XSY5_9ZZZZ</name>
<dbReference type="SUPFAM" id="SSF53850">
    <property type="entry name" value="Periplasmic binding protein-like II"/>
    <property type="match status" value="1"/>
</dbReference>
<sequence length="277" mass="31860">MPFFKIRPFILFFISTVFFQQQASAELIFAAPPRESAKQARKLYTPLIQHLSKLLGEKVIFQPSRNWLHYQRDIRRDKFDIIFDGPHFASWRILHLEHNPLVKLPGKLDFYFITKKSSKNIRKPDDLVLKKVCAIPPPNLTSLVLLNVLNSPIREPIIKSVKGGMPKVFKDLNSDKCVAAVVRQDFFNKRLSQNQRDKYRIIYTSGRIPNQVITASSRISKIKQDKIIDSLTSSKGRRASAAILKRFGGKRVKSFILADKNDFKGQNELLEGVILGW</sequence>
<evidence type="ECO:0000313" key="1">
    <source>
        <dbReference type="EMBL" id="VAW67213.1"/>
    </source>
</evidence>
<dbReference type="AlphaFoldDB" id="A0A3B0XSY5"/>
<accession>A0A3B0XSY5</accession>
<dbReference type="Gene3D" id="3.40.190.10">
    <property type="entry name" value="Periplasmic binding protein-like II"/>
    <property type="match status" value="2"/>
</dbReference>
<gene>
    <name evidence="1" type="ORF">MNBD_GAMMA09-3066</name>
</gene>
<dbReference type="Pfam" id="PF12974">
    <property type="entry name" value="Phosphonate-bd"/>
    <property type="match status" value="1"/>
</dbReference>
<dbReference type="EMBL" id="UOFI01000093">
    <property type="protein sequence ID" value="VAW67213.1"/>
    <property type="molecule type" value="Genomic_DNA"/>
</dbReference>
<evidence type="ECO:0008006" key="2">
    <source>
        <dbReference type="Google" id="ProtNLM"/>
    </source>
</evidence>
<organism evidence="1">
    <name type="scientific">hydrothermal vent metagenome</name>
    <dbReference type="NCBI Taxonomy" id="652676"/>
    <lineage>
        <taxon>unclassified sequences</taxon>
        <taxon>metagenomes</taxon>
        <taxon>ecological metagenomes</taxon>
    </lineage>
</organism>